<dbReference type="GO" id="GO:0006355">
    <property type="term" value="P:regulation of DNA-templated transcription"/>
    <property type="evidence" value="ECO:0007669"/>
    <property type="project" value="InterPro"/>
</dbReference>
<dbReference type="Gene3D" id="1.10.10.10">
    <property type="entry name" value="Winged helix-like DNA-binding domain superfamily/Winged helix DNA-binding domain"/>
    <property type="match status" value="1"/>
</dbReference>
<dbReference type="EMBL" id="CP080507">
    <property type="protein sequence ID" value="QYM79697.1"/>
    <property type="molecule type" value="Genomic_DNA"/>
</dbReference>
<dbReference type="RefSeq" id="WP_220163904.1">
    <property type="nucleotide sequence ID" value="NZ_CP080507.1"/>
</dbReference>
<feature type="domain" description="HTH luxR-type" evidence="4">
    <location>
        <begin position="188"/>
        <end position="253"/>
    </location>
</feature>
<dbReference type="PROSITE" id="PS00622">
    <property type="entry name" value="HTH_LUXR_1"/>
    <property type="match status" value="1"/>
</dbReference>
<proteinExistence type="predicted"/>
<dbReference type="PRINTS" id="PR00038">
    <property type="entry name" value="HTHLUXR"/>
</dbReference>
<keyword evidence="3" id="KW-0804">Transcription</keyword>
<dbReference type="PROSITE" id="PS50043">
    <property type="entry name" value="HTH_LUXR_2"/>
    <property type="match status" value="1"/>
</dbReference>
<dbReference type="InterPro" id="IPR016032">
    <property type="entry name" value="Sig_transdc_resp-reg_C-effctor"/>
</dbReference>
<evidence type="ECO:0000256" key="3">
    <source>
        <dbReference type="ARBA" id="ARBA00023163"/>
    </source>
</evidence>
<dbReference type="SUPFAM" id="SSF55781">
    <property type="entry name" value="GAF domain-like"/>
    <property type="match status" value="1"/>
</dbReference>
<organism evidence="5 6">
    <name type="scientific">Horticoccus luteus</name>
    <dbReference type="NCBI Taxonomy" id="2862869"/>
    <lineage>
        <taxon>Bacteria</taxon>
        <taxon>Pseudomonadati</taxon>
        <taxon>Verrucomicrobiota</taxon>
        <taxon>Opitutia</taxon>
        <taxon>Opitutales</taxon>
        <taxon>Opitutaceae</taxon>
        <taxon>Horticoccus</taxon>
    </lineage>
</organism>
<evidence type="ECO:0000256" key="2">
    <source>
        <dbReference type="ARBA" id="ARBA00023125"/>
    </source>
</evidence>
<dbReference type="GO" id="GO:0003677">
    <property type="term" value="F:DNA binding"/>
    <property type="evidence" value="ECO:0007669"/>
    <property type="project" value="UniProtKB-KW"/>
</dbReference>
<dbReference type="Pfam" id="PF01590">
    <property type="entry name" value="GAF"/>
    <property type="match status" value="1"/>
</dbReference>
<dbReference type="PANTHER" id="PTHR44688:SF16">
    <property type="entry name" value="DNA-BINDING TRANSCRIPTIONAL ACTIVATOR DEVR_DOSR"/>
    <property type="match status" value="1"/>
</dbReference>
<dbReference type="SMART" id="SM00421">
    <property type="entry name" value="HTH_LUXR"/>
    <property type="match status" value="1"/>
</dbReference>
<dbReference type="InterPro" id="IPR029016">
    <property type="entry name" value="GAF-like_dom_sf"/>
</dbReference>
<evidence type="ECO:0000256" key="1">
    <source>
        <dbReference type="ARBA" id="ARBA00023015"/>
    </source>
</evidence>
<gene>
    <name evidence="5" type="ORF">K0B96_03500</name>
</gene>
<dbReference type="Proteomes" id="UP000825051">
    <property type="component" value="Chromosome"/>
</dbReference>
<keyword evidence="2" id="KW-0238">DNA-binding</keyword>
<dbReference type="PANTHER" id="PTHR44688">
    <property type="entry name" value="DNA-BINDING TRANSCRIPTIONAL ACTIVATOR DEVR_DOSR"/>
    <property type="match status" value="1"/>
</dbReference>
<dbReference type="Gene3D" id="3.30.450.40">
    <property type="match status" value="1"/>
</dbReference>
<evidence type="ECO:0000259" key="4">
    <source>
        <dbReference type="PROSITE" id="PS50043"/>
    </source>
</evidence>
<evidence type="ECO:0000313" key="5">
    <source>
        <dbReference type="EMBL" id="QYM79697.1"/>
    </source>
</evidence>
<keyword evidence="6" id="KW-1185">Reference proteome</keyword>
<dbReference type="InterPro" id="IPR036388">
    <property type="entry name" value="WH-like_DNA-bd_sf"/>
</dbReference>
<dbReference type="InterPro" id="IPR003018">
    <property type="entry name" value="GAF"/>
</dbReference>
<protein>
    <submittedName>
        <fullName evidence="5">LuxR C-terminal-related transcriptional regulator</fullName>
    </submittedName>
</protein>
<dbReference type="AlphaFoldDB" id="A0A8F9TY63"/>
<dbReference type="KEGG" id="ole:K0B96_03500"/>
<accession>A0A8F9TY63</accession>
<dbReference type="InterPro" id="IPR000792">
    <property type="entry name" value="Tscrpt_reg_LuxR_C"/>
</dbReference>
<dbReference type="CDD" id="cd06170">
    <property type="entry name" value="LuxR_C_like"/>
    <property type="match status" value="1"/>
</dbReference>
<reference evidence="5" key="1">
    <citation type="submission" date="2021-08" db="EMBL/GenBank/DDBJ databases">
        <title>Genome of a novel bacterium of the phylum Verrucomicrobia, Oleiharenicola sp. KSB-15.</title>
        <authorList>
            <person name="Chung J.-H."/>
            <person name="Ahn J.-H."/>
            <person name="Yoon Y."/>
            <person name="Kim D.-Y."/>
            <person name="An S.-H."/>
            <person name="Park I."/>
            <person name="Yeon J."/>
        </authorList>
    </citation>
    <scope>NUCLEOTIDE SEQUENCE</scope>
    <source>
        <strain evidence="5">KSB-15</strain>
    </source>
</reference>
<dbReference type="SUPFAM" id="SSF46894">
    <property type="entry name" value="C-terminal effector domain of the bipartite response regulators"/>
    <property type="match status" value="1"/>
</dbReference>
<dbReference type="Pfam" id="PF00196">
    <property type="entry name" value="GerE"/>
    <property type="match status" value="1"/>
</dbReference>
<name>A0A8F9TY63_9BACT</name>
<evidence type="ECO:0000313" key="6">
    <source>
        <dbReference type="Proteomes" id="UP000825051"/>
    </source>
</evidence>
<sequence length="256" mass="29497">MPSIDPRAWRPLFDAVYEINLARDHADFTTAVLNGMSRLIPADVCHLHVIDRAAGRILHQSLPANPFRPEEIAYYVSHPEENAFVAYYDRTGDKHARRLCDVTDPVQYRRSEFYRHCLQRLGFRHTLVLPLALDEHTVAGLAFDRRRGEFTPRHCALLDAFAPHLLLAWRRYENPWQEKSPSTPSPRDRLRALGLTPRESDILFWMTEGKQNPEIAAILGRSLQTIQEHVANIVRKLGQENRHAATVFALRRLGRA</sequence>
<keyword evidence="1" id="KW-0805">Transcription regulation</keyword>